<keyword evidence="3" id="KW-1185">Reference proteome</keyword>
<comment type="caution">
    <text evidence="2">The sequence shown here is derived from an EMBL/GenBank/DDBJ whole genome shotgun (WGS) entry which is preliminary data.</text>
</comment>
<dbReference type="RefSeq" id="WP_004332939.1">
    <property type="nucleotide sequence ID" value="NZ_ACNN01000012.1"/>
</dbReference>
<organism evidence="2 3">
    <name type="scientific">Porphyromonas endodontalis (strain ATCC 35406 / DSM 24491 / JCM 8526 / CCUG 16442 / BCRC 14492 / NCTC 13058 / HG 370)</name>
    <name type="common">Bacteroides endodontalis</name>
    <dbReference type="NCBI Taxonomy" id="553175"/>
    <lineage>
        <taxon>Bacteria</taxon>
        <taxon>Pseudomonadati</taxon>
        <taxon>Bacteroidota</taxon>
        <taxon>Bacteroidia</taxon>
        <taxon>Bacteroidales</taxon>
        <taxon>Porphyromonadaceae</taxon>
        <taxon>Porphyromonas</taxon>
    </lineage>
</organism>
<protein>
    <submittedName>
        <fullName evidence="2">Uncharacterized protein</fullName>
    </submittedName>
</protein>
<evidence type="ECO:0000313" key="2">
    <source>
        <dbReference type="EMBL" id="EEN83292.1"/>
    </source>
</evidence>
<feature type="region of interest" description="Disordered" evidence="1">
    <location>
        <begin position="1"/>
        <end position="38"/>
    </location>
</feature>
<evidence type="ECO:0000313" key="3">
    <source>
        <dbReference type="Proteomes" id="UP000004295"/>
    </source>
</evidence>
<dbReference type="InterPro" id="IPR027417">
    <property type="entry name" value="P-loop_NTPase"/>
</dbReference>
<dbReference type="AlphaFoldDB" id="C3J9G5"/>
<evidence type="ECO:0000256" key="1">
    <source>
        <dbReference type="SAM" id="MobiDB-lite"/>
    </source>
</evidence>
<accession>C3J9G5</accession>
<reference evidence="2 3" key="1">
    <citation type="submission" date="2009-04" db="EMBL/GenBank/DDBJ databases">
        <authorList>
            <person name="Sebastian Y."/>
            <person name="Madupu R."/>
            <person name="Durkin A.S."/>
            <person name="Torralba M."/>
            <person name="Methe B."/>
            <person name="Sutton G.G."/>
            <person name="Strausberg R.L."/>
            <person name="Nelson K.E."/>
        </authorList>
    </citation>
    <scope>NUCLEOTIDE SEQUENCE [LARGE SCALE GENOMIC DNA]</scope>
    <source>
        <strain evidence="3">ATCC 35406 / BCRC 14492 / JCM 8526 / NCTC 13058 / HG 370</strain>
    </source>
</reference>
<dbReference type="SUPFAM" id="SSF52540">
    <property type="entry name" value="P-loop containing nucleoside triphosphate hydrolases"/>
    <property type="match status" value="1"/>
</dbReference>
<dbReference type="GeneID" id="93366451"/>
<dbReference type="STRING" id="553175.POREN0001_1109"/>
<feature type="compositionally biased region" description="Low complexity" evidence="1">
    <location>
        <begin position="28"/>
        <end position="38"/>
    </location>
</feature>
<gene>
    <name evidence="2" type="ORF">POREN0001_1109</name>
</gene>
<proteinExistence type="predicted"/>
<feature type="compositionally biased region" description="Polar residues" evidence="1">
    <location>
        <begin position="1"/>
        <end position="27"/>
    </location>
</feature>
<dbReference type="Proteomes" id="UP000004295">
    <property type="component" value="Unassembled WGS sequence"/>
</dbReference>
<sequence length="315" mass="36412">MANINFDNNEELQSSPSLQQEEVATQAPSVVEYSQPSSYSSESNIGLSEIEMNDANKINVTIADTEAPLLMLFGPPSCGKTMTLIRLTRYLQKKGYTVAPIPSFRPSYDKNYRELCENFNAMINSSDAAKATSNVSFMLVEVLKEGRRICQILEAPGEYYFNPENPMADFPAYFNKIINMTSRKIWLFFLEPIWREEQDRRNYVKRIEMVKNRSRAHDKAIFVLNKIDKTNYVIAPGRVHRQQALQQVSFLYPNLFIPFRNTNPITSFFHQYNFDFVTMHTGDYVAAVDGTLTFQEGPEEYVAEFWKIIQRHIRG</sequence>
<name>C3J9G5_POREA</name>
<dbReference type="EMBL" id="ACNN01000012">
    <property type="protein sequence ID" value="EEN83292.1"/>
    <property type="molecule type" value="Genomic_DNA"/>
</dbReference>